<dbReference type="CDD" id="cd02947">
    <property type="entry name" value="TRX_family"/>
    <property type="match status" value="1"/>
</dbReference>
<feature type="site" description="Contributes to redox potential value" evidence="8">
    <location>
        <position position="30"/>
    </location>
</feature>
<gene>
    <name evidence="11" type="ORF">BD36_04445</name>
</gene>
<dbReference type="OMA" id="QRVDMIN"/>
<evidence type="ECO:0000259" key="10">
    <source>
        <dbReference type="PROSITE" id="PS51352"/>
    </source>
</evidence>
<dbReference type="SMR" id="A0A069ZTM5"/>
<evidence type="ECO:0000256" key="9">
    <source>
        <dbReference type="PIRSR" id="PIRSR000077-4"/>
    </source>
</evidence>
<dbReference type="KEGG" id="cmg:NC81_04195"/>
<organism evidence="11 12">
    <name type="scientific">Chlamydia muridarum</name>
    <dbReference type="NCBI Taxonomy" id="83560"/>
    <lineage>
        <taxon>Bacteria</taxon>
        <taxon>Pseudomonadati</taxon>
        <taxon>Chlamydiota</taxon>
        <taxon>Chlamydiia</taxon>
        <taxon>Chlamydiales</taxon>
        <taxon>Chlamydiaceae</taxon>
        <taxon>Chlamydia/Chlamydophila group</taxon>
        <taxon>Chlamydia</taxon>
    </lineage>
</organism>
<protein>
    <recommendedName>
        <fullName evidence="6 7">Thioredoxin</fullName>
    </recommendedName>
</protein>
<name>A0A069ZTM5_CHLMR</name>
<evidence type="ECO:0000256" key="3">
    <source>
        <dbReference type="ARBA" id="ARBA00022982"/>
    </source>
</evidence>
<keyword evidence="5 9" id="KW-0676">Redox-active center</keyword>
<dbReference type="EMBL" id="CP007217">
    <property type="protein sequence ID" value="AJR10892.1"/>
    <property type="molecule type" value="Genomic_DNA"/>
</dbReference>
<evidence type="ECO:0000313" key="11">
    <source>
        <dbReference type="EMBL" id="AJR10892.1"/>
    </source>
</evidence>
<feature type="site" description="Deprotonates C-terminal active site Cys" evidence="8">
    <location>
        <position position="22"/>
    </location>
</feature>
<dbReference type="InterPro" id="IPR036249">
    <property type="entry name" value="Thioredoxin-like_sf"/>
</dbReference>
<dbReference type="InterPro" id="IPR013766">
    <property type="entry name" value="Thioredoxin_domain"/>
</dbReference>
<dbReference type="PROSITE" id="PS51352">
    <property type="entry name" value="THIOREDOXIN_2"/>
    <property type="match status" value="1"/>
</dbReference>
<dbReference type="PATRIC" id="fig|243161.6.peg.886"/>
<dbReference type="PIRSF" id="PIRSF000077">
    <property type="entry name" value="Thioredoxin"/>
    <property type="match status" value="1"/>
</dbReference>
<dbReference type="FunFam" id="3.40.30.10:FF:000001">
    <property type="entry name" value="Thioredoxin"/>
    <property type="match status" value="1"/>
</dbReference>
<evidence type="ECO:0000256" key="8">
    <source>
        <dbReference type="PIRSR" id="PIRSR000077-1"/>
    </source>
</evidence>
<dbReference type="InterPro" id="IPR017937">
    <property type="entry name" value="Thioredoxin_CS"/>
</dbReference>
<evidence type="ECO:0000313" key="12">
    <source>
        <dbReference type="Proteomes" id="UP000260363"/>
    </source>
</evidence>
<dbReference type="AlphaFoldDB" id="A0A069ZTM5"/>
<dbReference type="GO" id="GO:0045454">
    <property type="term" value="P:cell redox homeostasis"/>
    <property type="evidence" value="ECO:0007669"/>
    <property type="project" value="TreeGrafter"/>
</dbReference>
<evidence type="ECO:0000256" key="6">
    <source>
        <dbReference type="NCBIfam" id="TIGR01068"/>
    </source>
</evidence>
<feature type="active site" description="Nucleophile" evidence="8">
    <location>
        <position position="31"/>
    </location>
</feature>
<evidence type="ECO:0000256" key="5">
    <source>
        <dbReference type="ARBA" id="ARBA00023284"/>
    </source>
</evidence>
<dbReference type="PANTHER" id="PTHR45663">
    <property type="entry name" value="GEO12009P1"/>
    <property type="match status" value="1"/>
</dbReference>
<accession>A0A069ZTM5</accession>
<dbReference type="Pfam" id="PF00085">
    <property type="entry name" value="Thioredoxin"/>
    <property type="match status" value="1"/>
</dbReference>
<keyword evidence="4 9" id="KW-1015">Disulfide bond</keyword>
<feature type="domain" description="Thioredoxin" evidence="10">
    <location>
        <begin position="1"/>
        <end position="102"/>
    </location>
</feature>
<keyword evidence="3" id="KW-0249">Electron transport</keyword>
<keyword evidence="2" id="KW-0813">Transport</keyword>
<dbReference type="NCBIfam" id="TIGR01068">
    <property type="entry name" value="thioredoxin"/>
    <property type="match status" value="1"/>
</dbReference>
<dbReference type="PROSITE" id="PS00194">
    <property type="entry name" value="THIOREDOXIN_1"/>
    <property type="match status" value="1"/>
</dbReference>
<dbReference type="Proteomes" id="UP000260363">
    <property type="component" value="Chromosome"/>
</dbReference>
<dbReference type="RefSeq" id="WP_010231695.1">
    <property type="nucleotide sequence ID" value="NZ_CP007217.1"/>
</dbReference>
<dbReference type="GO" id="GO:0005829">
    <property type="term" value="C:cytosol"/>
    <property type="evidence" value="ECO:0007669"/>
    <property type="project" value="TreeGrafter"/>
</dbReference>
<evidence type="ECO:0000256" key="7">
    <source>
        <dbReference type="PIRNR" id="PIRNR000077"/>
    </source>
</evidence>
<dbReference type="Gene3D" id="3.40.30.10">
    <property type="entry name" value="Glutaredoxin"/>
    <property type="match status" value="1"/>
</dbReference>
<proteinExistence type="inferred from homology"/>
<dbReference type="KEGG" id="cmm:NC80_04175"/>
<dbReference type="STRING" id="83560.NC80_04175"/>
<dbReference type="GO" id="GO:0015035">
    <property type="term" value="F:protein-disulfide reductase activity"/>
    <property type="evidence" value="ECO:0007669"/>
    <property type="project" value="UniProtKB-UniRule"/>
</dbReference>
<evidence type="ECO:0000256" key="2">
    <source>
        <dbReference type="ARBA" id="ARBA00022448"/>
    </source>
</evidence>
<dbReference type="PANTHER" id="PTHR45663:SF11">
    <property type="entry name" value="GEO12009P1"/>
    <property type="match status" value="1"/>
</dbReference>
<reference evidence="11 12" key="1">
    <citation type="submission" date="2014-02" db="EMBL/GenBank/DDBJ databases">
        <authorList>
            <person name="Chen C."/>
            <person name="Conrad T.A."/>
            <person name="Zhou Z."/>
            <person name="Lai Z."/>
            <person name="Zhong G."/>
        </authorList>
    </citation>
    <scope>NUCLEOTIDE SEQUENCE [LARGE SCALE GENOMIC DNA]</scope>
    <source>
        <strain evidence="11 12">Nigg3-28</strain>
    </source>
</reference>
<feature type="active site" description="Nucleophile" evidence="8">
    <location>
        <position position="28"/>
    </location>
</feature>
<feature type="site" description="Contributes to redox potential value" evidence="8">
    <location>
        <position position="29"/>
    </location>
</feature>
<evidence type="ECO:0000256" key="4">
    <source>
        <dbReference type="ARBA" id="ARBA00023157"/>
    </source>
</evidence>
<dbReference type="GeneID" id="1246194"/>
<dbReference type="KEGG" id="cmx:DNC_04205"/>
<sequence length="102" mass="11147">MVQIVSQDNFADSIASGLVLVDFFAEWCGPCKMLTPVLEALAAELPYVTILKLDIDASPRPAEQFGVSSIPTLILFKDGKEVERSVGLKDKDSLVKLISKHQ</sequence>
<evidence type="ECO:0000256" key="1">
    <source>
        <dbReference type="ARBA" id="ARBA00008987"/>
    </source>
</evidence>
<comment type="similarity">
    <text evidence="1 7">Belongs to the thioredoxin family.</text>
</comment>
<dbReference type="InterPro" id="IPR005746">
    <property type="entry name" value="Thioredoxin"/>
</dbReference>
<dbReference type="PRINTS" id="PR00421">
    <property type="entry name" value="THIOREDOXIN"/>
</dbReference>
<dbReference type="SUPFAM" id="SSF52833">
    <property type="entry name" value="Thioredoxin-like"/>
    <property type="match status" value="1"/>
</dbReference>
<feature type="disulfide bond" description="Redox-active" evidence="9">
    <location>
        <begin position="28"/>
        <end position="31"/>
    </location>
</feature>